<keyword evidence="3 6" id="KW-0812">Transmembrane</keyword>
<evidence type="ECO:0000256" key="5">
    <source>
        <dbReference type="ARBA" id="ARBA00023136"/>
    </source>
</evidence>
<dbReference type="Pfam" id="PF00230">
    <property type="entry name" value="MIP"/>
    <property type="match status" value="1"/>
</dbReference>
<evidence type="ECO:0000313" key="8">
    <source>
        <dbReference type="EMBL" id="CAB3384158.1"/>
    </source>
</evidence>
<evidence type="ECO:0000256" key="6">
    <source>
        <dbReference type="RuleBase" id="RU000477"/>
    </source>
</evidence>
<protein>
    <recommendedName>
        <fullName evidence="10">Aquaporin</fullName>
    </recommendedName>
</protein>
<evidence type="ECO:0000256" key="3">
    <source>
        <dbReference type="ARBA" id="ARBA00022692"/>
    </source>
</evidence>
<keyword evidence="4 7" id="KW-1133">Transmembrane helix</keyword>
<feature type="transmembrane region" description="Helical" evidence="7">
    <location>
        <begin position="260"/>
        <end position="278"/>
    </location>
</feature>
<dbReference type="SUPFAM" id="SSF81338">
    <property type="entry name" value="Aquaporin-like"/>
    <property type="match status" value="1"/>
</dbReference>
<name>A0A8S1DVG0_9INSE</name>
<gene>
    <name evidence="8" type="ORF">CLODIP_2_CD11174</name>
</gene>
<dbReference type="Proteomes" id="UP000494165">
    <property type="component" value="Unassembled WGS sequence"/>
</dbReference>
<dbReference type="EMBL" id="CADEPI010000339">
    <property type="protein sequence ID" value="CAB3384158.1"/>
    <property type="molecule type" value="Genomic_DNA"/>
</dbReference>
<evidence type="ECO:0000256" key="1">
    <source>
        <dbReference type="ARBA" id="ARBA00004141"/>
    </source>
</evidence>
<comment type="subcellular location">
    <subcellularLocation>
        <location evidence="1">Membrane</location>
        <topology evidence="1">Multi-pass membrane protein</topology>
    </subcellularLocation>
</comment>
<comment type="caution">
    <text evidence="8">The sequence shown here is derived from an EMBL/GenBank/DDBJ whole genome shotgun (WGS) entry which is preliminary data.</text>
</comment>
<feature type="transmembrane region" description="Helical" evidence="7">
    <location>
        <begin position="303"/>
        <end position="323"/>
    </location>
</feature>
<dbReference type="AlphaFoldDB" id="A0A8S1DVG0"/>
<dbReference type="PANTHER" id="PTHR19139">
    <property type="entry name" value="AQUAPORIN TRANSPORTER"/>
    <property type="match status" value="1"/>
</dbReference>
<dbReference type="InterPro" id="IPR000425">
    <property type="entry name" value="MIP"/>
</dbReference>
<dbReference type="InterPro" id="IPR034294">
    <property type="entry name" value="Aquaporin_transptr"/>
</dbReference>
<organism evidence="8 9">
    <name type="scientific">Cloeon dipterum</name>
    <dbReference type="NCBI Taxonomy" id="197152"/>
    <lineage>
        <taxon>Eukaryota</taxon>
        <taxon>Metazoa</taxon>
        <taxon>Ecdysozoa</taxon>
        <taxon>Arthropoda</taxon>
        <taxon>Hexapoda</taxon>
        <taxon>Insecta</taxon>
        <taxon>Pterygota</taxon>
        <taxon>Palaeoptera</taxon>
        <taxon>Ephemeroptera</taxon>
        <taxon>Pisciforma</taxon>
        <taxon>Baetidae</taxon>
        <taxon>Cloeon</taxon>
    </lineage>
</organism>
<keyword evidence="9" id="KW-1185">Reference proteome</keyword>
<feature type="transmembrane region" description="Helical" evidence="7">
    <location>
        <begin position="133"/>
        <end position="154"/>
    </location>
</feature>
<feature type="transmembrane region" description="Helical" evidence="7">
    <location>
        <begin position="182"/>
        <end position="208"/>
    </location>
</feature>
<dbReference type="PRINTS" id="PR00783">
    <property type="entry name" value="MINTRINSICP"/>
</dbReference>
<dbReference type="Gene3D" id="1.20.1080.10">
    <property type="entry name" value="Glycerol uptake facilitator protein"/>
    <property type="match status" value="1"/>
</dbReference>
<evidence type="ECO:0000256" key="4">
    <source>
        <dbReference type="ARBA" id="ARBA00022989"/>
    </source>
</evidence>
<keyword evidence="6" id="KW-0813">Transport</keyword>
<evidence type="ECO:0000313" key="9">
    <source>
        <dbReference type="Proteomes" id="UP000494165"/>
    </source>
</evidence>
<reference evidence="8 9" key="1">
    <citation type="submission" date="2020-04" db="EMBL/GenBank/DDBJ databases">
        <authorList>
            <person name="Alioto T."/>
            <person name="Alioto T."/>
            <person name="Gomez Garrido J."/>
        </authorList>
    </citation>
    <scope>NUCLEOTIDE SEQUENCE [LARGE SCALE GENOMIC DNA]</scope>
</reference>
<dbReference type="GO" id="GO:0005886">
    <property type="term" value="C:plasma membrane"/>
    <property type="evidence" value="ECO:0007669"/>
    <property type="project" value="TreeGrafter"/>
</dbReference>
<proteinExistence type="inferred from homology"/>
<dbReference type="GO" id="GO:0015267">
    <property type="term" value="F:channel activity"/>
    <property type="evidence" value="ECO:0007669"/>
    <property type="project" value="InterPro"/>
</dbReference>
<dbReference type="InterPro" id="IPR023271">
    <property type="entry name" value="Aquaporin-like"/>
</dbReference>
<feature type="transmembrane region" description="Helical" evidence="7">
    <location>
        <begin position="228"/>
        <end position="248"/>
    </location>
</feature>
<accession>A0A8S1DVG0</accession>
<keyword evidence="5 7" id="KW-0472">Membrane</keyword>
<dbReference type="OrthoDB" id="3222at2759"/>
<evidence type="ECO:0000256" key="7">
    <source>
        <dbReference type="SAM" id="Phobius"/>
    </source>
</evidence>
<feature type="transmembrane region" description="Helical" evidence="7">
    <location>
        <begin position="101"/>
        <end position="127"/>
    </location>
</feature>
<comment type="similarity">
    <text evidence="2 6">Belongs to the MIP/aquaporin (TC 1.A.8) family.</text>
</comment>
<sequence length="353" mass="38041">MARNENNNHVTAAQSTLHPCMNGDLVVEMSSEQQESILAAPASTALGPRRPAGKSNFWGYRATVDANANETLFYTHCASASQTLRMTTDKGKKAMSRKTHIFRVVIAEFLATALLVGVGCASCTNALSHKDALQSPVITSLSFGLVVGILVQIFGHISGAHLNPAVTVCAVILKEIPPKLMFAYILSQIFGGIAGYAILMLITPAAIIREDSHQDFGFCTTVPNLELSTLNAFCAEFVATSMLILLVCSSWDARNPNSQNLPTQFALGITALGIVFGSRSGPSMNPARSFGPAVWNGVWTKHWIYWVAPVFAAVLVTTMYKSIFGFRNNLRAEEEDDANEMQVLGVANPNMPA</sequence>
<evidence type="ECO:0008006" key="10">
    <source>
        <dbReference type="Google" id="ProtNLM"/>
    </source>
</evidence>
<dbReference type="PANTHER" id="PTHR19139:SF199">
    <property type="entry name" value="MIP17260P"/>
    <property type="match status" value="1"/>
</dbReference>
<evidence type="ECO:0000256" key="2">
    <source>
        <dbReference type="ARBA" id="ARBA00006175"/>
    </source>
</evidence>